<evidence type="ECO:0000313" key="6">
    <source>
        <dbReference type="Proteomes" id="UP001153076"/>
    </source>
</evidence>
<feature type="transmembrane region" description="Helical" evidence="4">
    <location>
        <begin position="557"/>
        <end position="576"/>
    </location>
</feature>
<keyword evidence="6" id="KW-1185">Reference proteome</keyword>
<feature type="transmembrane region" description="Helical" evidence="4">
    <location>
        <begin position="911"/>
        <end position="931"/>
    </location>
</feature>
<name>A0A9Q1KXW9_9CARY</name>
<feature type="region of interest" description="Disordered" evidence="3">
    <location>
        <begin position="1"/>
        <end position="34"/>
    </location>
</feature>
<dbReference type="OrthoDB" id="544685at2759"/>
<dbReference type="Proteomes" id="UP001153076">
    <property type="component" value="Unassembled WGS sequence"/>
</dbReference>
<feature type="transmembrane region" description="Helical" evidence="4">
    <location>
        <begin position="791"/>
        <end position="816"/>
    </location>
</feature>
<feature type="transmembrane region" description="Helical" evidence="4">
    <location>
        <begin position="159"/>
        <end position="182"/>
    </location>
</feature>
<comment type="subcellular location">
    <subcellularLocation>
        <location evidence="1">Membrane</location>
        <topology evidence="1">Multi-pass membrane protein</topology>
    </subcellularLocation>
</comment>
<protein>
    <submittedName>
        <fullName evidence="5">Uncharacterized protein</fullName>
    </submittedName>
</protein>
<keyword evidence="4" id="KW-0472">Membrane</keyword>
<dbReference type="InterPro" id="IPR016688">
    <property type="entry name" value="MscS-like_plants/fungi"/>
</dbReference>
<accession>A0A9Q1KXW9</accession>
<reference evidence="5" key="1">
    <citation type="submission" date="2022-04" db="EMBL/GenBank/DDBJ databases">
        <title>Carnegiea gigantea Genome sequencing and assembly v2.</title>
        <authorList>
            <person name="Copetti D."/>
            <person name="Sanderson M.J."/>
            <person name="Burquez A."/>
            <person name="Wojciechowski M.F."/>
        </authorList>
    </citation>
    <scope>NUCLEOTIDE SEQUENCE</scope>
    <source>
        <strain evidence="5">SGP5-SGP5p</strain>
        <tissue evidence="5">Aerial part</tissue>
    </source>
</reference>
<gene>
    <name evidence="5" type="ORF">Cgig2_007408</name>
</gene>
<dbReference type="EMBL" id="JAKOGI010000007">
    <property type="protein sequence ID" value="KAJ8451925.1"/>
    <property type="molecule type" value="Genomic_DNA"/>
</dbReference>
<feature type="transmembrane region" description="Helical" evidence="4">
    <location>
        <begin position="283"/>
        <end position="305"/>
    </location>
</feature>
<feature type="transmembrane region" description="Helical" evidence="4">
    <location>
        <begin position="237"/>
        <end position="262"/>
    </location>
</feature>
<keyword evidence="4" id="KW-1133">Transmembrane helix</keyword>
<dbReference type="GO" id="GO:0006820">
    <property type="term" value="P:monoatomic anion transport"/>
    <property type="evidence" value="ECO:0007669"/>
    <property type="project" value="TreeGrafter"/>
</dbReference>
<dbReference type="PANTHER" id="PTHR31618">
    <property type="entry name" value="MECHANOSENSITIVE ION CHANNEL PROTEIN 5"/>
    <property type="match status" value="1"/>
</dbReference>
<proteinExistence type="inferred from homology"/>
<feature type="transmembrane region" description="Helical" evidence="4">
    <location>
        <begin position="194"/>
        <end position="217"/>
    </location>
</feature>
<dbReference type="AlphaFoldDB" id="A0A9Q1KXW9"/>
<organism evidence="5 6">
    <name type="scientific">Carnegiea gigantea</name>
    <dbReference type="NCBI Taxonomy" id="171969"/>
    <lineage>
        <taxon>Eukaryota</taxon>
        <taxon>Viridiplantae</taxon>
        <taxon>Streptophyta</taxon>
        <taxon>Embryophyta</taxon>
        <taxon>Tracheophyta</taxon>
        <taxon>Spermatophyta</taxon>
        <taxon>Magnoliopsida</taxon>
        <taxon>eudicotyledons</taxon>
        <taxon>Gunneridae</taxon>
        <taxon>Pentapetalae</taxon>
        <taxon>Caryophyllales</taxon>
        <taxon>Cactineae</taxon>
        <taxon>Cactaceae</taxon>
        <taxon>Cactoideae</taxon>
        <taxon>Echinocereeae</taxon>
        <taxon>Carnegiea</taxon>
    </lineage>
</organism>
<evidence type="ECO:0000256" key="3">
    <source>
        <dbReference type="SAM" id="MobiDB-lite"/>
    </source>
</evidence>
<evidence type="ECO:0000256" key="2">
    <source>
        <dbReference type="ARBA" id="ARBA00008017"/>
    </source>
</evidence>
<comment type="caution">
    <text evidence="5">The sequence shown here is derived from an EMBL/GenBank/DDBJ whole genome shotgun (WGS) entry which is preliminary data.</text>
</comment>
<sequence length="944" mass="106549">MATTEPQPEIITIDPTHHDQLDPDQADNPDSQLSTSLEEDNIEKPLRCCTFLLIMGLFFPIAPAAIALVIVVLSIFVPFVITTVLMICLVLLFILRLLELAIHSWKEIFMNMGEILSLFTFACSMVNIICGWEFWLIVVRNVDALKQRMIILELEPTKWIELCLVFSGFCLLMSIPRVILHFMSIGILEHKKGIFLLLNAFVQATECAVFLITEVAVLKLTPRWKNHVTFGFQTWRLIQVLALILLGTMLINFASHLIVLLIELFYGYTKHGTYLARGLRKSVNFMCVSILLMIVWLLCLDPYLTQPAIISKRASELISWGLVCLASGSVLRLVKKIIVLIWTAHAVYDRFHDKIVVAGIQFYFLCLLSNFKAFHEQKISDTGSHSMIWSAFTQIGFGGLKKSLPNEGGDEESRRRDKGILVQGEPRVPTYQLQQMAKYFEHIEAVLKEHDTNIASRFKIHLDESVERQNEATSNAILMLENTTQPKRISTSTDLQEHIKDISGIQLDHGEAEILYKQVEEKQGIESHTFEKWVVQAYRNCWELSNTIIGAKEVARYLNKVLTGFFLASFLLIWLFATKIATIELFVLLTSPILAATFIFGDTCKDIFQGIIFAFVMRLFDVGDVCAIDDTQMEVKRIGIWKTTLVEVGSNKKVTHQNSILAGKLIIKYKGGLDLNDSVEYSIPICHWTPTMFDKLKAEIDKYLDGRSVWYQKHALGVLVKEVGEDGVKIVIHLKHKPTVDMSMELECKRNECDAIIDMNVNSNSSSTPADPSTTPVDFPTWKIIIKVLGLIIWAIFFYCLLTLGTVMVISILLLVNTVIHLIDSMKGDAGYRTVVLSPISCVVSLLILLLAIIILSVLLGIIEAVDPSEQPILLGLDISQWIKIHIIVLGYYCVGTIMPDPISMPWLQGLLEAVKCLLFLPAMLLVMNVVPEWKHHSFVGLPT</sequence>
<comment type="similarity">
    <text evidence="2">Belongs to the MscS (TC 1.A.23) family.</text>
</comment>
<feature type="transmembrane region" description="Helical" evidence="4">
    <location>
        <begin position="118"/>
        <end position="139"/>
    </location>
</feature>
<dbReference type="GO" id="GO:0050982">
    <property type="term" value="P:detection of mechanical stimulus"/>
    <property type="evidence" value="ECO:0007669"/>
    <property type="project" value="TreeGrafter"/>
</dbReference>
<feature type="transmembrane region" description="Helical" evidence="4">
    <location>
        <begin position="836"/>
        <end position="862"/>
    </location>
</feature>
<dbReference type="PANTHER" id="PTHR31618:SF7">
    <property type="entry name" value="MECHANOSENSITIVE ION CHANNEL PROTEIN"/>
    <property type="match status" value="1"/>
</dbReference>
<dbReference type="GO" id="GO:0008381">
    <property type="term" value="F:mechanosensitive monoatomic ion channel activity"/>
    <property type="evidence" value="ECO:0007669"/>
    <property type="project" value="TreeGrafter"/>
</dbReference>
<evidence type="ECO:0000313" key="5">
    <source>
        <dbReference type="EMBL" id="KAJ8451925.1"/>
    </source>
</evidence>
<evidence type="ECO:0000256" key="4">
    <source>
        <dbReference type="SAM" id="Phobius"/>
    </source>
</evidence>
<feature type="transmembrane region" description="Helical" evidence="4">
    <location>
        <begin position="51"/>
        <end position="73"/>
    </location>
</feature>
<feature type="transmembrane region" description="Helical" evidence="4">
    <location>
        <begin position="882"/>
        <end position="899"/>
    </location>
</feature>
<feature type="transmembrane region" description="Helical" evidence="4">
    <location>
        <begin position="79"/>
        <end position="98"/>
    </location>
</feature>
<evidence type="ECO:0000256" key="1">
    <source>
        <dbReference type="ARBA" id="ARBA00004141"/>
    </source>
</evidence>
<dbReference type="GO" id="GO:0005886">
    <property type="term" value="C:plasma membrane"/>
    <property type="evidence" value="ECO:0007669"/>
    <property type="project" value="TreeGrafter"/>
</dbReference>
<keyword evidence="4" id="KW-0812">Transmembrane</keyword>